<sequence length="123" mass="14539">MSGKEVQDLKQKHEDEKRQLLDQIQSLEQNKAQLQRIIDSQKQLNQRVVDYISSMTINTNVIELSLKPPLERSTKNDNEDYKLLIDTKNQQNQLLKQLLMTNQQQIQELNNKLKDIKQMIYSS</sequence>
<dbReference type="Proteomes" id="UP000000600">
    <property type="component" value="Unassembled WGS sequence"/>
</dbReference>
<reference evidence="2 3" key="1">
    <citation type="journal article" date="2006" name="Nature">
        <title>Global trends of whole-genome duplications revealed by the ciliate Paramecium tetraurelia.</title>
        <authorList>
            <consortium name="Genoscope"/>
            <person name="Aury J.-M."/>
            <person name="Jaillon O."/>
            <person name="Duret L."/>
            <person name="Noel B."/>
            <person name="Jubin C."/>
            <person name="Porcel B.M."/>
            <person name="Segurens B."/>
            <person name="Daubin V."/>
            <person name="Anthouard V."/>
            <person name="Aiach N."/>
            <person name="Arnaiz O."/>
            <person name="Billaut A."/>
            <person name="Beisson J."/>
            <person name="Blanc I."/>
            <person name="Bouhouche K."/>
            <person name="Camara F."/>
            <person name="Duharcourt S."/>
            <person name="Guigo R."/>
            <person name="Gogendeau D."/>
            <person name="Katinka M."/>
            <person name="Keller A.-M."/>
            <person name="Kissmehl R."/>
            <person name="Klotz C."/>
            <person name="Koll F."/>
            <person name="Le Moue A."/>
            <person name="Lepere C."/>
            <person name="Malinsky S."/>
            <person name="Nowacki M."/>
            <person name="Nowak J.K."/>
            <person name="Plattner H."/>
            <person name="Poulain J."/>
            <person name="Ruiz F."/>
            <person name="Serrano V."/>
            <person name="Zagulski M."/>
            <person name="Dessen P."/>
            <person name="Betermier M."/>
            <person name="Weissenbach J."/>
            <person name="Scarpelli C."/>
            <person name="Schachter V."/>
            <person name="Sperling L."/>
            <person name="Meyer E."/>
            <person name="Cohen J."/>
            <person name="Wincker P."/>
        </authorList>
    </citation>
    <scope>NUCLEOTIDE SEQUENCE [LARGE SCALE GENOMIC DNA]</scope>
    <source>
        <strain evidence="2 3">Stock d4-2</strain>
    </source>
</reference>
<dbReference type="GeneID" id="5030485"/>
<evidence type="ECO:0000313" key="3">
    <source>
        <dbReference type="Proteomes" id="UP000000600"/>
    </source>
</evidence>
<evidence type="ECO:0000256" key="1">
    <source>
        <dbReference type="SAM" id="Coils"/>
    </source>
</evidence>
<dbReference type="EMBL" id="CT868263">
    <property type="protein sequence ID" value="CAK77304.1"/>
    <property type="molecule type" value="Genomic_DNA"/>
</dbReference>
<accession>A0D2N7</accession>
<keyword evidence="3" id="KW-1185">Reference proteome</keyword>
<proteinExistence type="predicted"/>
<evidence type="ECO:0000313" key="2">
    <source>
        <dbReference type="EMBL" id="CAK77304.1"/>
    </source>
</evidence>
<name>A0D2N7_PARTE</name>
<dbReference type="KEGG" id="ptm:GSPATT00012812001"/>
<protein>
    <submittedName>
        <fullName evidence="2">Uncharacterized protein</fullName>
    </submittedName>
</protein>
<keyword evidence="1" id="KW-0175">Coiled coil</keyword>
<organism evidence="2 3">
    <name type="scientific">Paramecium tetraurelia</name>
    <dbReference type="NCBI Taxonomy" id="5888"/>
    <lineage>
        <taxon>Eukaryota</taxon>
        <taxon>Sar</taxon>
        <taxon>Alveolata</taxon>
        <taxon>Ciliophora</taxon>
        <taxon>Intramacronucleata</taxon>
        <taxon>Oligohymenophorea</taxon>
        <taxon>Peniculida</taxon>
        <taxon>Parameciidae</taxon>
        <taxon>Paramecium</taxon>
    </lineage>
</organism>
<dbReference type="RefSeq" id="XP_001444701.1">
    <property type="nucleotide sequence ID" value="XM_001444664.1"/>
</dbReference>
<feature type="coiled-coil region" evidence="1">
    <location>
        <begin position="3"/>
        <end position="47"/>
    </location>
</feature>
<dbReference type="InParanoid" id="A0D2N7"/>
<dbReference type="AlphaFoldDB" id="A0D2N7"/>
<gene>
    <name evidence="2" type="ORF">GSPATT00012812001</name>
</gene>
<feature type="coiled-coil region" evidence="1">
    <location>
        <begin position="92"/>
        <end position="119"/>
    </location>
</feature>
<dbReference type="HOGENOM" id="CLU_2019689_0_0_1"/>